<dbReference type="EMBL" id="ANAH02000071">
    <property type="protein sequence ID" value="EPX55591.1"/>
    <property type="molecule type" value="Genomic_DNA"/>
</dbReference>
<dbReference type="InterPro" id="IPR005467">
    <property type="entry name" value="His_kinase_dom"/>
</dbReference>
<comment type="catalytic activity">
    <reaction evidence="1">
        <text>ATP + protein L-histidine = ADP + protein N-phospho-L-histidine.</text>
        <dbReference type="EC" id="2.7.13.3"/>
    </reaction>
</comment>
<dbReference type="FunFam" id="3.30.565.10:FF:000006">
    <property type="entry name" value="Sensor histidine kinase WalK"/>
    <property type="match status" value="1"/>
</dbReference>
<sequence length="632" mass="71879">MLWLGGGLLPRLRWVSPSLLQALGHSLEECKARDFVQRLVHPEDLDRVLEAWRRVIRTGGSSSVEFRAEATQGRLVHLSVELSAVESAADGGGELIGTVRVLVPAARPVFQSPSTTCPLLGETPEEVAQELTRSEREHVELTDTVDGIVWSTDARFRFTFVSKQAERLLGYSTQKWMQEPDFWVKHLHPEDQDWAPAFCMKAAMECRAHEFEYRMIAADGRVVWLRDIVTVISEDGVPRELRGIMVDITEHRRAREYLEHMVSLLRATLESTADGVVVVDQRRRVTAYNRRFLELWRMSDEFRKDWDGEKMLRYALTQVQHPEQFRERVLALRTAPEQESHDTIEMRDGRILERYSRPQRLGDTIIGRVWSYRDVTTERRAQAERERLLHEAEEAIRVRDDFLSIASHELKTPLTPLKLHLQVLRQRAVSGQPFPLQHVEKALAQVARLSGLINDLLDTSRIQAGRLELRHEPVPLQQLTREVLADLRPVSPHHTLEYEEPDETLTIQGDRGRLAQVLVNLLENAIKYSPMGGTIRLTVERYGGQALVSVTDRGIGIPSDQKAHLFERFFRARNAPISGFGGLGLGLYICRDIVEHHGGRIWVESEVGSGSTFRFTLPALEGAADAHALPGP</sequence>
<evidence type="ECO:0000256" key="5">
    <source>
        <dbReference type="ARBA" id="ARBA00022777"/>
    </source>
</evidence>
<dbReference type="Pfam" id="PF08447">
    <property type="entry name" value="PAS_3"/>
    <property type="match status" value="2"/>
</dbReference>
<dbReference type="InterPro" id="IPR001610">
    <property type="entry name" value="PAC"/>
</dbReference>
<dbReference type="SMART" id="SM00387">
    <property type="entry name" value="HATPase_c"/>
    <property type="match status" value="1"/>
</dbReference>
<dbReference type="CDD" id="cd00130">
    <property type="entry name" value="PAS"/>
    <property type="match status" value="2"/>
</dbReference>
<dbReference type="PROSITE" id="PS50109">
    <property type="entry name" value="HIS_KIN"/>
    <property type="match status" value="1"/>
</dbReference>
<dbReference type="InterPro" id="IPR035965">
    <property type="entry name" value="PAS-like_dom_sf"/>
</dbReference>
<feature type="domain" description="PAS" evidence="7">
    <location>
        <begin position="134"/>
        <end position="193"/>
    </location>
</feature>
<dbReference type="InterPro" id="IPR000700">
    <property type="entry name" value="PAS-assoc_C"/>
</dbReference>
<dbReference type="PROSITE" id="PS50112">
    <property type="entry name" value="PAS"/>
    <property type="match status" value="2"/>
</dbReference>
<dbReference type="SUPFAM" id="SSF55785">
    <property type="entry name" value="PYP-like sensor domain (PAS domain)"/>
    <property type="match status" value="3"/>
</dbReference>
<keyword evidence="3" id="KW-0597">Phosphoprotein</keyword>
<dbReference type="SMART" id="SM00086">
    <property type="entry name" value="PAC"/>
    <property type="match status" value="2"/>
</dbReference>
<dbReference type="InterPro" id="IPR003594">
    <property type="entry name" value="HATPase_dom"/>
</dbReference>
<dbReference type="GO" id="GO:0005886">
    <property type="term" value="C:plasma membrane"/>
    <property type="evidence" value="ECO:0007669"/>
    <property type="project" value="TreeGrafter"/>
</dbReference>
<feature type="domain" description="PAS" evidence="7">
    <location>
        <begin position="15"/>
        <end position="59"/>
    </location>
</feature>
<dbReference type="InterPro" id="IPR003661">
    <property type="entry name" value="HisK_dim/P_dom"/>
</dbReference>
<dbReference type="InterPro" id="IPR013655">
    <property type="entry name" value="PAS_fold_3"/>
</dbReference>
<dbReference type="PANTHER" id="PTHR43047">
    <property type="entry name" value="TWO-COMPONENT HISTIDINE PROTEIN KINASE"/>
    <property type="match status" value="1"/>
</dbReference>
<keyword evidence="5" id="KW-0418">Kinase</keyword>
<evidence type="ECO:0000256" key="4">
    <source>
        <dbReference type="ARBA" id="ARBA00022679"/>
    </source>
</evidence>
<protein>
    <recommendedName>
        <fullName evidence="2">histidine kinase</fullName>
        <ecNumber evidence="2">2.7.13.3</ecNumber>
    </recommendedName>
</protein>
<gene>
    <name evidence="9" type="ORF">D187_009202</name>
</gene>
<dbReference type="SMART" id="SM00091">
    <property type="entry name" value="PAS"/>
    <property type="match status" value="2"/>
</dbReference>
<evidence type="ECO:0000256" key="1">
    <source>
        <dbReference type="ARBA" id="ARBA00000085"/>
    </source>
</evidence>
<dbReference type="InterPro" id="IPR036890">
    <property type="entry name" value="HATPase_C_sf"/>
</dbReference>
<keyword evidence="4" id="KW-0808">Transferase</keyword>
<dbReference type="InterPro" id="IPR004358">
    <property type="entry name" value="Sig_transdc_His_kin-like_C"/>
</dbReference>
<reference evidence="9" key="1">
    <citation type="submission" date="2013-05" db="EMBL/GenBank/DDBJ databases">
        <title>Genome assembly of Cystobacter fuscus DSM 2262.</title>
        <authorList>
            <person name="Sharma G."/>
            <person name="Khatri I."/>
            <person name="Kaur C."/>
            <person name="Mayilraj S."/>
            <person name="Subramanian S."/>
        </authorList>
    </citation>
    <scope>NUCLEOTIDE SEQUENCE [LARGE SCALE GENOMIC DNA]</scope>
    <source>
        <strain evidence="9">DSM 2262</strain>
    </source>
</reference>
<feature type="domain" description="Histidine kinase" evidence="6">
    <location>
        <begin position="405"/>
        <end position="621"/>
    </location>
</feature>
<proteinExistence type="predicted"/>
<dbReference type="GO" id="GO:0009927">
    <property type="term" value="F:histidine phosphotransfer kinase activity"/>
    <property type="evidence" value="ECO:0007669"/>
    <property type="project" value="TreeGrafter"/>
</dbReference>
<dbReference type="SMART" id="SM00388">
    <property type="entry name" value="HisKA"/>
    <property type="match status" value="1"/>
</dbReference>
<dbReference type="Pfam" id="PF12860">
    <property type="entry name" value="PAS_7"/>
    <property type="match status" value="1"/>
</dbReference>
<comment type="caution">
    <text evidence="9">The sequence shown here is derived from an EMBL/GenBank/DDBJ whole genome shotgun (WGS) entry which is preliminary data.</text>
</comment>
<feature type="domain" description="PAC" evidence="8">
    <location>
        <begin position="209"/>
        <end position="260"/>
    </location>
</feature>
<evidence type="ECO:0000313" key="10">
    <source>
        <dbReference type="Proteomes" id="UP000011682"/>
    </source>
</evidence>
<dbReference type="PRINTS" id="PR00344">
    <property type="entry name" value="BCTRLSENSOR"/>
</dbReference>
<dbReference type="Proteomes" id="UP000011682">
    <property type="component" value="Unassembled WGS sequence"/>
</dbReference>
<name>S9NXK2_CYSF2</name>
<dbReference type="EC" id="2.7.13.3" evidence="2"/>
<dbReference type="Gene3D" id="1.10.287.130">
    <property type="match status" value="1"/>
</dbReference>
<keyword evidence="10" id="KW-1185">Reference proteome</keyword>
<dbReference type="CDD" id="cd00082">
    <property type="entry name" value="HisKA"/>
    <property type="match status" value="1"/>
</dbReference>
<dbReference type="CDD" id="cd00075">
    <property type="entry name" value="HATPase"/>
    <property type="match status" value="1"/>
</dbReference>
<dbReference type="Gene3D" id="3.30.565.10">
    <property type="entry name" value="Histidine kinase-like ATPase, C-terminal domain"/>
    <property type="match status" value="1"/>
</dbReference>
<dbReference type="Gene3D" id="3.30.450.20">
    <property type="entry name" value="PAS domain"/>
    <property type="match status" value="3"/>
</dbReference>
<evidence type="ECO:0000256" key="3">
    <source>
        <dbReference type="ARBA" id="ARBA00022553"/>
    </source>
</evidence>
<evidence type="ECO:0000259" key="8">
    <source>
        <dbReference type="PROSITE" id="PS50113"/>
    </source>
</evidence>
<dbReference type="AlphaFoldDB" id="S9NXK2"/>
<dbReference type="Pfam" id="PF00512">
    <property type="entry name" value="HisKA"/>
    <property type="match status" value="1"/>
</dbReference>
<dbReference type="InterPro" id="IPR000014">
    <property type="entry name" value="PAS"/>
</dbReference>
<dbReference type="NCBIfam" id="TIGR00229">
    <property type="entry name" value="sensory_box"/>
    <property type="match status" value="1"/>
</dbReference>
<accession>S9NXK2</accession>
<dbReference type="SUPFAM" id="SSF55874">
    <property type="entry name" value="ATPase domain of HSP90 chaperone/DNA topoisomerase II/histidine kinase"/>
    <property type="match status" value="1"/>
</dbReference>
<dbReference type="PANTHER" id="PTHR43047:SF72">
    <property type="entry name" value="OSMOSENSING HISTIDINE PROTEIN KINASE SLN1"/>
    <property type="match status" value="1"/>
</dbReference>
<evidence type="ECO:0000259" key="6">
    <source>
        <dbReference type="PROSITE" id="PS50109"/>
    </source>
</evidence>
<evidence type="ECO:0000313" key="9">
    <source>
        <dbReference type="EMBL" id="EPX55591.1"/>
    </source>
</evidence>
<dbReference type="eggNOG" id="COG2202">
    <property type="taxonomic scope" value="Bacteria"/>
</dbReference>
<dbReference type="eggNOG" id="COG5002">
    <property type="taxonomic scope" value="Bacteria"/>
</dbReference>
<organism evidence="9 10">
    <name type="scientific">Cystobacter fuscus (strain ATCC 25194 / DSM 2262 / NBRC 100088 / M29)</name>
    <dbReference type="NCBI Taxonomy" id="1242864"/>
    <lineage>
        <taxon>Bacteria</taxon>
        <taxon>Pseudomonadati</taxon>
        <taxon>Myxococcota</taxon>
        <taxon>Myxococcia</taxon>
        <taxon>Myxococcales</taxon>
        <taxon>Cystobacterineae</taxon>
        <taxon>Archangiaceae</taxon>
        <taxon>Cystobacter</taxon>
    </lineage>
</organism>
<dbReference type="Pfam" id="PF02518">
    <property type="entry name" value="HATPase_c"/>
    <property type="match status" value="1"/>
</dbReference>
<dbReference type="InterPro" id="IPR036097">
    <property type="entry name" value="HisK_dim/P_sf"/>
</dbReference>
<evidence type="ECO:0000256" key="2">
    <source>
        <dbReference type="ARBA" id="ARBA00012438"/>
    </source>
</evidence>
<evidence type="ECO:0000259" key="7">
    <source>
        <dbReference type="PROSITE" id="PS50112"/>
    </source>
</evidence>
<dbReference type="SUPFAM" id="SSF47384">
    <property type="entry name" value="Homodimeric domain of signal transducing histidine kinase"/>
    <property type="match status" value="1"/>
</dbReference>
<dbReference type="GO" id="GO:0000155">
    <property type="term" value="F:phosphorelay sensor kinase activity"/>
    <property type="evidence" value="ECO:0007669"/>
    <property type="project" value="InterPro"/>
</dbReference>
<dbReference type="PROSITE" id="PS50113">
    <property type="entry name" value="PAC"/>
    <property type="match status" value="1"/>
</dbReference>